<keyword evidence="4" id="KW-1185">Reference proteome</keyword>
<dbReference type="SUPFAM" id="SSF81606">
    <property type="entry name" value="PP2C-like"/>
    <property type="match status" value="1"/>
</dbReference>
<dbReference type="OrthoDB" id="10264738at2759"/>
<feature type="region of interest" description="Disordered" evidence="1">
    <location>
        <begin position="70"/>
        <end position="124"/>
    </location>
</feature>
<dbReference type="InParanoid" id="A0A0G4EA42"/>
<feature type="region of interest" description="Disordered" evidence="1">
    <location>
        <begin position="429"/>
        <end position="555"/>
    </location>
</feature>
<dbReference type="InterPro" id="IPR001932">
    <property type="entry name" value="PPM-type_phosphatase-like_dom"/>
</dbReference>
<dbReference type="CDD" id="cd00143">
    <property type="entry name" value="PP2Cc"/>
    <property type="match status" value="1"/>
</dbReference>
<feature type="compositionally biased region" description="Basic and acidic residues" evidence="1">
    <location>
        <begin position="541"/>
        <end position="555"/>
    </location>
</feature>
<dbReference type="STRING" id="1169540.A0A0G4EA42"/>
<evidence type="ECO:0000313" key="4">
    <source>
        <dbReference type="Proteomes" id="UP000041254"/>
    </source>
</evidence>
<gene>
    <name evidence="3" type="ORF">Vbra_6797</name>
</gene>
<dbReference type="AlphaFoldDB" id="A0A0G4EA42"/>
<dbReference type="OMA" id="NALCYYT"/>
<dbReference type="Pfam" id="PF00481">
    <property type="entry name" value="PP2C"/>
    <property type="match status" value="1"/>
</dbReference>
<evidence type="ECO:0000313" key="3">
    <source>
        <dbReference type="EMBL" id="CEL92339.1"/>
    </source>
</evidence>
<feature type="compositionally biased region" description="Basic and acidic residues" evidence="1">
    <location>
        <begin position="473"/>
        <end position="484"/>
    </location>
</feature>
<dbReference type="SMART" id="SM00332">
    <property type="entry name" value="PP2Cc"/>
    <property type="match status" value="1"/>
</dbReference>
<dbReference type="Proteomes" id="UP000041254">
    <property type="component" value="Unassembled WGS sequence"/>
</dbReference>
<dbReference type="GO" id="GO:0004722">
    <property type="term" value="F:protein serine/threonine phosphatase activity"/>
    <property type="evidence" value="ECO:0007669"/>
    <property type="project" value="InterPro"/>
</dbReference>
<organism evidence="3 4">
    <name type="scientific">Vitrella brassicaformis (strain CCMP3155)</name>
    <dbReference type="NCBI Taxonomy" id="1169540"/>
    <lineage>
        <taxon>Eukaryota</taxon>
        <taxon>Sar</taxon>
        <taxon>Alveolata</taxon>
        <taxon>Colpodellida</taxon>
        <taxon>Vitrellaceae</taxon>
        <taxon>Vitrella</taxon>
    </lineage>
</organism>
<evidence type="ECO:0000256" key="1">
    <source>
        <dbReference type="SAM" id="MobiDB-lite"/>
    </source>
</evidence>
<dbReference type="PROSITE" id="PS51746">
    <property type="entry name" value="PPM_2"/>
    <property type="match status" value="1"/>
</dbReference>
<dbReference type="Gene3D" id="3.60.40.10">
    <property type="entry name" value="PPM-type phosphatase domain"/>
    <property type="match status" value="1"/>
</dbReference>
<name>A0A0G4EA42_VITBC</name>
<feature type="compositionally biased region" description="Basic and acidic residues" evidence="1">
    <location>
        <begin position="518"/>
        <end position="532"/>
    </location>
</feature>
<dbReference type="VEuPathDB" id="CryptoDB:Vbra_6797"/>
<proteinExistence type="predicted"/>
<dbReference type="InterPro" id="IPR036457">
    <property type="entry name" value="PPM-type-like_dom_sf"/>
</dbReference>
<reference evidence="3 4" key="1">
    <citation type="submission" date="2014-11" db="EMBL/GenBank/DDBJ databases">
        <authorList>
            <person name="Zhu J."/>
            <person name="Qi W."/>
            <person name="Song R."/>
        </authorList>
    </citation>
    <scope>NUCLEOTIDE SEQUENCE [LARGE SCALE GENOMIC DNA]</scope>
</reference>
<sequence length="575" mass="62582">MNNVQSLAAEVARIAKLDDEWHASDQGGDSSWRVHTSGQWFMSAQERLYFHVPTQTAFIETAEGSGVFMPLGGSGDAGADATDQSGEDQQAAPAEDAAADAEYEEPSGEGEGGEGVGEDENEMDEEVREMEMDLAKEVRAHAAQIPGEGKDSSTTEDRHVTKELLPLDVIIGSGEEACCYYFAMFDGHNGQQCAEYACHHLKNNLMSYMRQLKKGGDECEWLKKCLRKAFQQTDNNWLHIAKKQNIDAGCTALVCLLYGPDEKGELRLVTAHAGDTRAVMVRGGAAKALTRDHKPNDKKEKDRIKRAGGMVEQVGGAWRVLSQQKDGLMGLSTSRAFGDIRLKQPKQLVLSEPDIATYTIDLERDLALVLATDGVWDVVSSDDAVRIVETNISRSPKKAASALVHTAKQRGSKDDKTAMVVLFGWHSSLRDLPPPAAEDEQDHEAEEGEEGLAAEEPEGLEQNETALAVEGALGDRAEGMDKAEGMVGVKRRRDEQRGEEEEDDIFAAAEAARPAKMPRADERPSEGERESGEDGGQGGQERGRESGKAKDVLKKFDISKKMDFGAAALDSNDDD</sequence>
<evidence type="ECO:0000259" key="2">
    <source>
        <dbReference type="PROSITE" id="PS51746"/>
    </source>
</evidence>
<dbReference type="PhylomeDB" id="A0A0G4EA42"/>
<protein>
    <recommendedName>
        <fullName evidence="2">PPM-type phosphatase domain-containing protein</fullName>
    </recommendedName>
</protein>
<dbReference type="InterPro" id="IPR015655">
    <property type="entry name" value="PP2C"/>
</dbReference>
<feature type="compositionally biased region" description="Acidic residues" evidence="1">
    <location>
        <begin position="97"/>
        <end position="124"/>
    </location>
</feature>
<dbReference type="EMBL" id="CDMY01000069">
    <property type="protein sequence ID" value="CEL92339.1"/>
    <property type="molecule type" value="Genomic_DNA"/>
</dbReference>
<feature type="domain" description="PPM-type phosphatase" evidence="2">
    <location>
        <begin position="139"/>
        <end position="423"/>
    </location>
</feature>
<feature type="compositionally biased region" description="Low complexity" evidence="1">
    <location>
        <begin position="77"/>
        <end position="96"/>
    </location>
</feature>
<dbReference type="PANTHER" id="PTHR47992">
    <property type="entry name" value="PROTEIN PHOSPHATASE"/>
    <property type="match status" value="1"/>
</dbReference>
<accession>A0A0G4EA42</accession>
<feature type="compositionally biased region" description="Acidic residues" evidence="1">
    <location>
        <begin position="437"/>
        <end position="461"/>
    </location>
</feature>